<dbReference type="NCBIfam" id="TIGR03351">
    <property type="entry name" value="PhnX-like"/>
    <property type="match status" value="1"/>
</dbReference>
<proteinExistence type="predicted"/>
<gene>
    <name evidence="1" type="ORF">SAMN05421813_1058</name>
</gene>
<dbReference type="SFLD" id="SFLDG01135">
    <property type="entry name" value="C1.5.6:_HAD__Beta-PGM__Phospha"/>
    <property type="match status" value="1"/>
</dbReference>
<dbReference type="AlphaFoldDB" id="A0A1G9PY54"/>
<dbReference type="RefSeq" id="WP_221406296.1">
    <property type="nucleotide sequence ID" value="NZ_FNHH01000005.1"/>
</dbReference>
<dbReference type="InterPro" id="IPR022468">
    <property type="entry name" value="PhnX-like"/>
</dbReference>
<dbReference type="Pfam" id="PF13419">
    <property type="entry name" value="HAD_2"/>
    <property type="match status" value="1"/>
</dbReference>
<sequence>MSVLMIVFDMAGTTVDEDNVVYKTLQDAIVHYSCPVTLAQVLEFGAGKEKLQAIIDILENTGFKVNSENIDLIFTYFNDMLAKNYDTLNVKPLPDVERTFKELKERNIKVVLNTGYNRKTAESLIVKLGWEESNQFDLLITASDVNNNRPQPDMILLAMSKLSILDPKKVIKVGDSTVDVQEGQNAECLLSIGITTGAHTHEQLREADPDFIIDNVSELIGIIDYLD</sequence>
<evidence type="ECO:0000313" key="1">
    <source>
        <dbReference type="EMBL" id="SDM03015.1"/>
    </source>
</evidence>
<dbReference type="PANTHER" id="PTHR43434:SF19">
    <property type="entry name" value="PHOSPHONOACETALDEHYDE HYDROLASE"/>
    <property type="match status" value="1"/>
</dbReference>
<dbReference type="Gene3D" id="3.40.50.1000">
    <property type="entry name" value="HAD superfamily/HAD-like"/>
    <property type="match status" value="1"/>
</dbReference>
<dbReference type="Gene3D" id="1.10.150.240">
    <property type="entry name" value="Putative phosphatase, domain 2"/>
    <property type="match status" value="1"/>
</dbReference>
<dbReference type="InterPro" id="IPR041492">
    <property type="entry name" value="HAD_2"/>
</dbReference>
<dbReference type="InterPro" id="IPR023198">
    <property type="entry name" value="PGP-like_dom2"/>
</dbReference>
<dbReference type="InterPro" id="IPR023214">
    <property type="entry name" value="HAD_sf"/>
</dbReference>
<reference evidence="2" key="1">
    <citation type="submission" date="2016-10" db="EMBL/GenBank/DDBJ databases">
        <authorList>
            <person name="Varghese N."/>
            <person name="Submissions S."/>
        </authorList>
    </citation>
    <scope>NUCLEOTIDE SEQUENCE [LARGE SCALE GENOMIC DNA]</scope>
    <source>
        <strain evidence="2">DSM 24536</strain>
    </source>
</reference>
<keyword evidence="2" id="KW-1185">Reference proteome</keyword>
<dbReference type="STRING" id="990371.SAMN05421813_1058"/>
<dbReference type="InterPro" id="IPR050155">
    <property type="entry name" value="HAD-like_hydrolase_sf"/>
</dbReference>
<organism evidence="1 2">
    <name type="scientific">Daejeonella rubra</name>
    <dbReference type="NCBI Taxonomy" id="990371"/>
    <lineage>
        <taxon>Bacteria</taxon>
        <taxon>Pseudomonadati</taxon>
        <taxon>Bacteroidota</taxon>
        <taxon>Sphingobacteriia</taxon>
        <taxon>Sphingobacteriales</taxon>
        <taxon>Sphingobacteriaceae</taxon>
        <taxon>Daejeonella</taxon>
    </lineage>
</organism>
<dbReference type="SUPFAM" id="SSF56784">
    <property type="entry name" value="HAD-like"/>
    <property type="match status" value="1"/>
</dbReference>
<dbReference type="EMBL" id="FNHH01000005">
    <property type="protein sequence ID" value="SDM03015.1"/>
    <property type="molecule type" value="Genomic_DNA"/>
</dbReference>
<dbReference type="InterPro" id="IPR036412">
    <property type="entry name" value="HAD-like_sf"/>
</dbReference>
<dbReference type="Proteomes" id="UP000199226">
    <property type="component" value="Unassembled WGS sequence"/>
</dbReference>
<evidence type="ECO:0000313" key="2">
    <source>
        <dbReference type="Proteomes" id="UP000199226"/>
    </source>
</evidence>
<name>A0A1G9PY54_9SPHI</name>
<dbReference type="GO" id="GO:0005829">
    <property type="term" value="C:cytosol"/>
    <property type="evidence" value="ECO:0007669"/>
    <property type="project" value="TreeGrafter"/>
</dbReference>
<protein>
    <submittedName>
        <fullName evidence="1">Phosphonatase-like hydrolase</fullName>
    </submittedName>
</protein>
<accession>A0A1G9PY54</accession>
<dbReference type="GO" id="GO:0006281">
    <property type="term" value="P:DNA repair"/>
    <property type="evidence" value="ECO:0007669"/>
    <property type="project" value="TreeGrafter"/>
</dbReference>
<keyword evidence="1" id="KW-0378">Hydrolase</keyword>
<dbReference type="SFLD" id="SFLDS00003">
    <property type="entry name" value="Haloacid_Dehalogenase"/>
    <property type="match status" value="1"/>
</dbReference>
<dbReference type="SFLD" id="SFLDG01129">
    <property type="entry name" value="C1.5:_HAD__Beta-PGM__Phosphata"/>
    <property type="match status" value="1"/>
</dbReference>
<dbReference type="GO" id="GO:0008967">
    <property type="term" value="F:phosphoglycolate phosphatase activity"/>
    <property type="evidence" value="ECO:0007669"/>
    <property type="project" value="TreeGrafter"/>
</dbReference>
<dbReference type="PANTHER" id="PTHR43434">
    <property type="entry name" value="PHOSPHOGLYCOLATE PHOSPHATASE"/>
    <property type="match status" value="1"/>
</dbReference>